<dbReference type="InterPro" id="IPR027417">
    <property type="entry name" value="P-loop_NTPase"/>
</dbReference>
<comment type="caution">
    <text evidence="10">The sequence shown here is derived from an EMBL/GenBank/DDBJ whole genome shotgun (WGS) entry which is preliminary data.</text>
</comment>
<evidence type="ECO:0000256" key="6">
    <source>
        <dbReference type="ARBA" id="ARBA00023134"/>
    </source>
</evidence>
<name>A0A2H0RH67_9BACT</name>
<feature type="domain" description="Tr-type G" evidence="9">
    <location>
        <begin position="14"/>
        <end position="187"/>
    </location>
</feature>
<accession>A0A2H0RH67</accession>
<dbReference type="Pfam" id="PF11987">
    <property type="entry name" value="IF-2"/>
    <property type="match status" value="1"/>
</dbReference>
<dbReference type="InterPro" id="IPR009000">
    <property type="entry name" value="Transl_B-barrel_sf"/>
</dbReference>
<dbReference type="Gene3D" id="2.40.30.10">
    <property type="entry name" value="Translation factors"/>
    <property type="match status" value="2"/>
</dbReference>
<dbReference type="NCBIfam" id="TIGR00487">
    <property type="entry name" value="IF-2"/>
    <property type="match status" value="1"/>
</dbReference>
<evidence type="ECO:0000256" key="1">
    <source>
        <dbReference type="ARBA" id="ARBA00007733"/>
    </source>
</evidence>
<organism evidence="10 11">
    <name type="scientific">Candidatus Vogelbacteria bacterium CG10_big_fil_rev_8_21_14_0_10_49_38</name>
    <dbReference type="NCBI Taxonomy" id="1975043"/>
    <lineage>
        <taxon>Bacteria</taxon>
        <taxon>Candidatus Vogeliibacteriota</taxon>
    </lineage>
</organism>
<evidence type="ECO:0000313" key="11">
    <source>
        <dbReference type="Proteomes" id="UP000230431"/>
    </source>
</evidence>
<dbReference type="InterPro" id="IPR000178">
    <property type="entry name" value="TF_IF2_bacterial-like"/>
</dbReference>
<dbReference type="PANTHER" id="PTHR43381">
    <property type="entry name" value="TRANSLATION INITIATION FACTOR IF-2-RELATED"/>
    <property type="match status" value="1"/>
</dbReference>
<dbReference type="InterPro" id="IPR053905">
    <property type="entry name" value="EF-G-like_DII"/>
</dbReference>
<dbReference type="AlphaFoldDB" id="A0A2H0RH67"/>
<dbReference type="CDD" id="cd01887">
    <property type="entry name" value="IF2_eIF5B"/>
    <property type="match status" value="1"/>
</dbReference>
<dbReference type="InterPro" id="IPR015760">
    <property type="entry name" value="TIF_IF2"/>
</dbReference>
<keyword evidence="6" id="KW-0342">GTP-binding</keyword>
<dbReference type="InterPro" id="IPR036925">
    <property type="entry name" value="TIF_IF2_dom3_sf"/>
</dbReference>
<dbReference type="GO" id="GO:0003743">
    <property type="term" value="F:translation initiation factor activity"/>
    <property type="evidence" value="ECO:0007669"/>
    <property type="project" value="UniProtKB-UniRule"/>
</dbReference>
<gene>
    <name evidence="10" type="primary">infB</name>
    <name evidence="10" type="ORF">COV08_03365</name>
</gene>
<dbReference type="InterPro" id="IPR000795">
    <property type="entry name" value="T_Tr_GTP-bd_dom"/>
</dbReference>
<comment type="function">
    <text evidence="8">One of the essential components for the initiation of protein synthesis. Protects formylmethionyl-tRNA from spontaneous hydrolysis and promotes its binding to the 30S ribosomal subunits. Also involved in the hydrolysis of GTP during the formation of the 70S ribosomal complex.</text>
</comment>
<dbReference type="PANTHER" id="PTHR43381:SF4">
    <property type="entry name" value="EUKARYOTIC TRANSLATION INITIATION FACTOR 5B"/>
    <property type="match status" value="1"/>
</dbReference>
<dbReference type="NCBIfam" id="TIGR00231">
    <property type="entry name" value="small_GTP"/>
    <property type="match status" value="1"/>
</dbReference>
<dbReference type="InterPro" id="IPR005225">
    <property type="entry name" value="Small_GTP-bd"/>
</dbReference>
<keyword evidence="3 8" id="KW-0396">Initiation factor</keyword>
<dbReference type="EMBL" id="PCYK01000029">
    <property type="protein sequence ID" value="PIR45780.1"/>
    <property type="molecule type" value="Genomic_DNA"/>
</dbReference>
<dbReference type="Gene3D" id="3.40.50.300">
    <property type="entry name" value="P-loop containing nucleotide triphosphate hydrolases"/>
    <property type="match status" value="1"/>
</dbReference>
<evidence type="ECO:0000256" key="2">
    <source>
        <dbReference type="ARBA" id="ARBA00020675"/>
    </source>
</evidence>
<keyword evidence="4" id="KW-0547">Nucleotide-binding</keyword>
<evidence type="ECO:0000259" key="9">
    <source>
        <dbReference type="PROSITE" id="PS51722"/>
    </source>
</evidence>
<evidence type="ECO:0000313" key="10">
    <source>
        <dbReference type="EMBL" id="PIR45780.1"/>
    </source>
</evidence>
<dbReference type="SUPFAM" id="SSF52540">
    <property type="entry name" value="P-loop containing nucleoside triphosphate hydrolases"/>
    <property type="match status" value="1"/>
</dbReference>
<evidence type="ECO:0000256" key="5">
    <source>
        <dbReference type="ARBA" id="ARBA00022917"/>
    </source>
</evidence>
<dbReference type="FunFam" id="3.40.50.10050:FF:000001">
    <property type="entry name" value="Translation initiation factor IF-2"/>
    <property type="match status" value="1"/>
</dbReference>
<dbReference type="PROSITE" id="PS51722">
    <property type="entry name" value="G_TR_2"/>
    <property type="match status" value="1"/>
</dbReference>
<dbReference type="SUPFAM" id="SSF52156">
    <property type="entry name" value="Initiation factor IF2/eIF5b, domain 3"/>
    <property type="match status" value="1"/>
</dbReference>
<proteinExistence type="inferred from homology"/>
<sequence>MTNSPQKNASTLIERPPVIAVMGHIDHGKSQLLDYIRHTNIVAKESGGITQHTSAYEVILEKLGGEKKITFLDTPGHAAFTTMRTRGAQIADIAILIVSAEEGVKPQTLEALQSIQEQKIPLVVAINKIDKPQADVEKTKQDLAEHGVFVEGYGGNIPFAAISAKAGTGVDGLLDLLLLVAELEELKGDPNVPAEGFVLESHLDPRRGNTATLIIKNGTLKTGDFLVIGRTSTKIKQLNDFLGRPATKLTFSAPASIFGFSERPSVGAPFRVATDKQTAAQLLAEGNATIAEPNQTPARAGGQTEVDPDQVTIPVVIKADVAGTLEAVEQELSKLAVPGAVLTIVDKSVGAITENDVKTVSSFPLAKIIGFRVKTEKGAVALAEKNGIVIKTSDVIYQLSEWLEAELTAVAPKQVMEEIFGRVKVLKIFGRVKDKQIIGGAVVSGVIIAGRQCKIIRRDAEIARGKVLGLQLHKVKVNEVGDNEQFGAEVEARTEIVPGDYLEIFTDK</sequence>
<evidence type="ECO:0000256" key="3">
    <source>
        <dbReference type="ARBA" id="ARBA00022540"/>
    </source>
</evidence>
<dbReference type="GO" id="GO:0005737">
    <property type="term" value="C:cytoplasm"/>
    <property type="evidence" value="ECO:0007669"/>
    <property type="project" value="UniProtKB-UniRule"/>
</dbReference>
<dbReference type="SUPFAM" id="SSF50447">
    <property type="entry name" value="Translation proteins"/>
    <property type="match status" value="2"/>
</dbReference>
<dbReference type="Pfam" id="PF00009">
    <property type="entry name" value="GTP_EFTU"/>
    <property type="match status" value="1"/>
</dbReference>
<evidence type="ECO:0000256" key="4">
    <source>
        <dbReference type="ARBA" id="ARBA00022741"/>
    </source>
</evidence>
<protein>
    <recommendedName>
        <fullName evidence="2 7">Translation initiation factor IF-2</fullName>
    </recommendedName>
</protein>
<dbReference type="InterPro" id="IPR023115">
    <property type="entry name" value="TIF_IF2_dom3"/>
</dbReference>
<dbReference type="Pfam" id="PF22042">
    <property type="entry name" value="EF-G_D2"/>
    <property type="match status" value="1"/>
</dbReference>
<dbReference type="GO" id="GO:0005525">
    <property type="term" value="F:GTP binding"/>
    <property type="evidence" value="ECO:0007669"/>
    <property type="project" value="UniProtKB-KW"/>
</dbReference>
<dbReference type="PRINTS" id="PR00315">
    <property type="entry name" value="ELONGATNFCT"/>
</dbReference>
<comment type="similarity">
    <text evidence="1 8">Belongs to the TRAFAC class translation factor GTPase superfamily. Classic translation factor GTPase family. IF-2 subfamily.</text>
</comment>
<dbReference type="FunFam" id="3.40.50.300:FF:000019">
    <property type="entry name" value="Translation initiation factor IF-2"/>
    <property type="match status" value="1"/>
</dbReference>
<evidence type="ECO:0000256" key="7">
    <source>
        <dbReference type="NCBIfam" id="TIGR00487"/>
    </source>
</evidence>
<keyword evidence="5 8" id="KW-0648">Protein biosynthesis</keyword>
<dbReference type="Gene3D" id="3.40.50.10050">
    <property type="entry name" value="Translation initiation factor IF- 2, domain 3"/>
    <property type="match status" value="1"/>
</dbReference>
<reference evidence="10 11" key="1">
    <citation type="submission" date="2017-09" db="EMBL/GenBank/DDBJ databases">
        <title>Depth-based differentiation of microbial function through sediment-hosted aquifers and enrichment of novel symbionts in the deep terrestrial subsurface.</title>
        <authorList>
            <person name="Probst A.J."/>
            <person name="Ladd B."/>
            <person name="Jarett J.K."/>
            <person name="Geller-Mcgrath D.E."/>
            <person name="Sieber C.M."/>
            <person name="Emerson J.B."/>
            <person name="Anantharaman K."/>
            <person name="Thomas B.C."/>
            <person name="Malmstrom R."/>
            <person name="Stieglmeier M."/>
            <person name="Klingl A."/>
            <person name="Woyke T."/>
            <person name="Ryan C.M."/>
            <person name="Banfield J.F."/>
        </authorList>
    </citation>
    <scope>NUCLEOTIDE SEQUENCE [LARGE SCALE GENOMIC DNA]</scope>
    <source>
        <strain evidence="10">CG10_big_fil_rev_8_21_14_0_10_49_38</strain>
    </source>
</reference>
<dbReference type="GO" id="GO:0003924">
    <property type="term" value="F:GTPase activity"/>
    <property type="evidence" value="ECO:0007669"/>
    <property type="project" value="InterPro"/>
</dbReference>
<evidence type="ECO:0000256" key="8">
    <source>
        <dbReference type="RuleBase" id="RU000644"/>
    </source>
</evidence>
<dbReference type="Proteomes" id="UP000230431">
    <property type="component" value="Unassembled WGS sequence"/>
</dbReference>